<protein>
    <recommendedName>
        <fullName evidence="4">Sugar transporter SWEET1</fullName>
    </recommendedName>
</protein>
<dbReference type="Pfam" id="PF03083">
    <property type="entry name" value="MtN3_slv"/>
    <property type="match status" value="1"/>
</dbReference>
<keyword evidence="1" id="KW-1133">Transmembrane helix</keyword>
<sequence>MDNEDLKIIPYTATSLSVVGRFIFMFALYRNKSTNSMSLLFCILSIISSGMWVYYSVKSHDTPMILRSSTEITLLTISSIYIIRNKIINHRADVLPT</sequence>
<dbReference type="Gene3D" id="1.20.1280.290">
    <property type="match status" value="1"/>
</dbReference>
<dbReference type="AlphaFoldDB" id="A0A6C0KIZ7"/>
<proteinExistence type="predicted"/>
<feature type="transmembrane region" description="Helical" evidence="1">
    <location>
        <begin position="63"/>
        <end position="83"/>
    </location>
</feature>
<evidence type="ECO:0000256" key="1">
    <source>
        <dbReference type="SAM" id="Phobius"/>
    </source>
</evidence>
<dbReference type="GO" id="GO:0016020">
    <property type="term" value="C:membrane"/>
    <property type="evidence" value="ECO:0007669"/>
    <property type="project" value="InterPro"/>
</dbReference>
<evidence type="ECO:0000313" key="3">
    <source>
        <dbReference type="EMBL" id="QHU32811.1"/>
    </source>
</evidence>
<organism evidence="2">
    <name type="scientific">viral metagenome</name>
    <dbReference type="NCBI Taxonomy" id="1070528"/>
    <lineage>
        <taxon>unclassified sequences</taxon>
        <taxon>metagenomes</taxon>
        <taxon>organismal metagenomes</taxon>
    </lineage>
</organism>
<feature type="transmembrane region" description="Helical" evidence="1">
    <location>
        <begin position="6"/>
        <end position="27"/>
    </location>
</feature>
<dbReference type="InterPro" id="IPR004316">
    <property type="entry name" value="SWEET_rpt"/>
</dbReference>
<dbReference type="EMBL" id="MN740887">
    <property type="protein sequence ID" value="QHU16660.1"/>
    <property type="molecule type" value="Genomic_DNA"/>
</dbReference>
<accession>A0A6C0KIZ7</accession>
<evidence type="ECO:0000313" key="2">
    <source>
        <dbReference type="EMBL" id="QHU16660.1"/>
    </source>
</evidence>
<reference evidence="2" key="1">
    <citation type="journal article" date="2020" name="Nature">
        <title>Giant virus diversity and host interactions through global metagenomics.</title>
        <authorList>
            <person name="Schulz F."/>
            <person name="Roux S."/>
            <person name="Paez-Espino D."/>
            <person name="Jungbluth S."/>
            <person name="Walsh D.A."/>
            <person name="Denef V.J."/>
            <person name="McMahon K.D."/>
            <person name="Konstantinidis K.T."/>
            <person name="Eloe-Fadrosh E.A."/>
            <person name="Kyrpides N.C."/>
            <person name="Woyke T."/>
        </authorList>
    </citation>
    <scope>NUCLEOTIDE SEQUENCE</scope>
    <source>
        <strain evidence="3">GVMAG-M-3300027969-2</strain>
        <strain evidence="2">GVMAG-S-3300012000-53</strain>
    </source>
</reference>
<feature type="transmembrane region" description="Helical" evidence="1">
    <location>
        <begin position="39"/>
        <end position="57"/>
    </location>
</feature>
<keyword evidence="1" id="KW-0472">Membrane</keyword>
<dbReference type="EMBL" id="MN740542">
    <property type="protein sequence ID" value="QHU32811.1"/>
    <property type="molecule type" value="Genomic_DNA"/>
</dbReference>
<evidence type="ECO:0008006" key="4">
    <source>
        <dbReference type="Google" id="ProtNLM"/>
    </source>
</evidence>
<name>A0A6C0KIZ7_9ZZZZ</name>
<keyword evidence="1" id="KW-0812">Transmembrane</keyword>